<evidence type="ECO:0000313" key="2">
    <source>
        <dbReference type="EMBL" id="KAK8770703.1"/>
    </source>
</evidence>
<feature type="transmembrane region" description="Helical" evidence="1">
    <location>
        <begin position="29"/>
        <end position="51"/>
    </location>
</feature>
<dbReference type="Proteomes" id="UP001321473">
    <property type="component" value="Unassembled WGS sequence"/>
</dbReference>
<gene>
    <name evidence="2" type="ORF">V5799_012832</name>
</gene>
<dbReference type="PROSITE" id="PS51885">
    <property type="entry name" value="NEPRILYSIN"/>
    <property type="match status" value="1"/>
</dbReference>
<keyword evidence="1" id="KW-0472">Membrane</keyword>
<dbReference type="Gene3D" id="1.10.1380.10">
    <property type="entry name" value="Neutral endopeptidase , domain2"/>
    <property type="match status" value="1"/>
</dbReference>
<dbReference type="SUPFAM" id="SSF55486">
    <property type="entry name" value="Metalloproteases ('zincins'), catalytic domain"/>
    <property type="match status" value="1"/>
</dbReference>
<accession>A0AAQ4E7P4</accession>
<dbReference type="InterPro" id="IPR042089">
    <property type="entry name" value="Peptidase_M13_dom_2"/>
</dbReference>
<dbReference type="GO" id="GO:0004222">
    <property type="term" value="F:metalloendopeptidase activity"/>
    <property type="evidence" value="ECO:0007669"/>
    <property type="project" value="InterPro"/>
</dbReference>
<keyword evidence="1" id="KW-0812">Transmembrane</keyword>
<evidence type="ECO:0000256" key="1">
    <source>
        <dbReference type="SAM" id="Phobius"/>
    </source>
</evidence>
<dbReference type="InterPro" id="IPR024079">
    <property type="entry name" value="MetalloPept_cat_dom_sf"/>
</dbReference>
<name>A0AAQ4E7P4_AMBAM</name>
<feature type="non-terminal residue" evidence="2">
    <location>
        <position position="540"/>
    </location>
</feature>
<keyword evidence="3" id="KW-1185">Reference proteome</keyword>
<comment type="caution">
    <text evidence="2">The sequence shown here is derived from an EMBL/GenBank/DDBJ whole genome shotgun (WGS) entry which is preliminary data.</text>
</comment>
<reference evidence="2 3" key="1">
    <citation type="journal article" date="2023" name="Arcadia Sci">
        <title>De novo assembly of a long-read Amblyomma americanum tick genome.</title>
        <authorList>
            <person name="Chou S."/>
            <person name="Poskanzer K.E."/>
            <person name="Rollins M."/>
            <person name="Thuy-Boun P.S."/>
        </authorList>
    </citation>
    <scope>NUCLEOTIDE SEQUENCE [LARGE SCALE GENOMIC DNA]</scope>
    <source>
        <strain evidence="2">F_SG_1</strain>
        <tissue evidence="2">Salivary glands</tissue>
    </source>
</reference>
<keyword evidence="1" id="KW-1133">Transmembrane helix</keyword>
<dbReference type="Gene3D" id="3.40.390.10">
    <property type="entry name" value="Collagenase (Catalytic Domain)"/>
    <property type="match status" value="1"/>
</dbReference>
<evidence type="ECO:0000313" key="3">
    <source>
        <dbReference type="Proteomes" id="UP001321473"/>
    </source>
</evidence>
<dbReference type="GO" id="GO:0006508">
    <property type="term" value="P:proteolysis"/>
    <property type="evidence" value="ECO:0007669"/>
    <property type="project" value="InterPro"/>
</dbReference>
<protein>
    <submittedName>
        <fullName evidence="2">Uncharacterized protein</fullName>
    </submittedName>
</protein>
<sequence>MAEDLHSTLGSGRQVSRASVLRSKELQSAGAFIGCACGVSLVAATAALVWLTGNWAAKRDNASHTETPFCCPKEAARLFAVIDSSQEPCTDFFAYICKNAIEHDFVQHDVVSDMVWDVTTSIIKGTQNYSSKAAEALHALYTTCIEEIWQYERRSRGAVASMLEIANVTERMSGADLLRLVLAAYQRYHLTVIFEIMATGIQLTFVRRTMQTVHYKAFCDASCYAVSLSTLNEHFHTNYTAEDIAKWGEKFPLAKWRHSHTSMAEICEAFGHMKTSQFKEIFLENFIDLDHFKRFAVVSKANLLNDIQLLIDARNQPLSVFYVVLLLALDAMRYIQQDGPLNSPTMRSEDVCYKHMYDSAQLWRVTYVAALATPTKDRQLRNIFEATRQALADYAPLRRLVAAGNDTELFMAMVSNFSLLLPGELIFREPAVPHMSRRGFVRNLFMALNFEFDSSNEKARQGVPWFRDDAQTRVMDRMFFVNETTLYVSSLGYGWLSSGTTDPLLADAAVIASRMAALLWISLVDWYGWSPETILALESY</sequence>
<organism evidence="2 3">
    <name type="scientific">Amblyomma americanum</name>
    <name type="common">Lone star tick</name>
    <dbReference type="NCBI Taxonomy" id="6943"/>
    <lineage>
        <taxon>Eukaryota</taxon>
        <taxon>Metazoa</taxon>
        <taxon>Ecdysozoa</taxon>
        <taxon>Arthropoda</taxon>
        <taxon>Chelicerata</taxon>
        <taxon>Arachnida</taxon>
        <taxon>Acari</taxon>
        <taxon>Parasitiformes</taxon>
        <taxon>Ixodida</taxon>
        <taxon>Ixodoidea</taxon>
        <taxon>Ixodidae</taxon>
        <taxon>Amblyomminae</taxon>
        <taxon>Amblyomma</taxon>
    </lineage>
</organism>
<dbReference type="EMBL" id="JARKHS020020684">
    <property type="protein sequence ID" value="KAK8770703.1"/>
    <property type="molecule type" value="Genomic_DNA"/>
</dbReference>
<proteinExistence type="predicted"/>
<dbReference type="InterPro" id="IPR000718">
    <property type="entry name" value="Peptidase_M13"/>
</dbReference>
<dbReference type="AlphaFoldDB" id="A0AAQ4E7P4"/>